<sequence length="64" mass="7092">MVILFAFLSGSARQIEEMPQVLPLLLGFLVALFLLNLGISLIRKKAGRDNKKEAASPEKKQLKP</sequence>
<keyword evidence="2" id="KW-0812">Transmembrane</keyword>
<protein>
    <submittedName>
        <fullName evidence="3">Uncharacterized protein</fullName>
    </submittedName>
</protein>
<feature type="compositionally biased region" description="Basic and acidic residues" evidence="1">
    <location>
        <begin position="47"/>
        <end position="64"/>
    </location>
</feature>
<organism evidence="3 4">
    <name type="scientific">Anaerotignum neopropionicum</name>
    <dbReference type="NCBI Taxonomy" id="36847"/>
    <lineage>
        <taxon>Bacteria</taxon>
        <taxon>Bacillati</taxon>
        <taxon>Bacillota</taxon>
        <taxon>Clostridia</taxon>
        <taxon>Lachnospirales</taxon>
        <taxon>Anaerotignaceae</taxon>
        <taxon>Anaerotignum</taxon>
    </lineage>
</organism>
<dbReference type="Proteomes" id="UP000070539">
    <property type="component" value="Unassembled WGS sequence"/>
</dbReference>
<evidence type="ECO:0000313" key="4">
    <source>
        <dbReference type="Proteomes" id="UP000070539"/>
    </source>
</evidence>
<feature type="region of interest" description="Disordered" evidence="1">
    <location>
        <begin position="45"/>
        <end position="64"/>
    </location>
</feature>
<evidence type="ECO:0000256" key="2">
    <source>
        <dbReference type="SAM" id="Phobius"/>
    </source>
</evidence>
<reference evidence="3 4" key="1">
    <citation type="submission" date="2016-01" db="EMBL/GenBank/DDBJ databases">
        <title>Genome sequence of Clostridium neopropionicum X4, DSM-3847.</title>
        <authorList>
            <person name="Poehlein A."/>
            <person name="Beck M.H."/>
            <person name="Bengelsdorf F.R."/>
            <person name="Daniel R."/>
            <person name="Duerre P."/>
        </authorList>
    </citation>
    <scope>NUCLEOTIDE SEQUENCE [LARGE SCALE GENOMIC DNA]</scope>
    <source>
        <strain evidence="3 4">DSM-3847</strain>
    </source>
</reference>
<dbReference type="STRING" id="36847.CLNEO_01870"/>
<keyword evidence="4" id="KW-1185">Reference proteome</keyword>
<feature type="transmembrane region" description="Helical" evidence="2">
    <location>
        <begin position="24"/>
        <end position="42"/>
    </location>
</feature>
<evidence type="ECO:0000313" key="3">
    <source>
        <dbReference type="EMBL" id="KXL54091.1"/>
    </source>
</evidence>
<keyword evidence="2" id="KW-1133">Transmembrane helix</keyword>
<name>A0A136WHU1_9FIRM</name>
<dbReference type="EMBL" id="LRVM01000001">
    <property type="protein sequence ID" value="KXL54091.1"/>
    <property type="molecule type" value="Genomic_DNA"/>
</dbReference>
<accession>A0A136WHU1</accession>
<proteinExistence type="predicted"/>
<evidence type="ECO:0000256" key="1">
    <source>
        <dbReference type="SAM" id="MobiDB-lite"/>
    </source>
</evidence>
<comment type="caution">
    <text evidence="3">The sequence shown here is derived from an EMBL/GenBank/DDBJ whole genome shotgun (WGS) entry which is preliminary data.</text>
</comment>
<dbReference type="RefSeq" id="WP_066083566.1">
    <property type="nucleotide sequence ID" value="NZ_LRVM01000001.1"/>
</dbReference>
<dbReference type="AlphaFoldDB" id="A0A136WHU1"/>
<gene>
    <name evidence="3" type="ORF">CLNEO_01870</name>
</gene>
<keyword evidence="2" id="KW-0472">Membrane</keyword>